<gene>
    <name evidence="7" type="ORF">RHSIM_Rhsim03G0108300</name>
</gene>
<dbReference type="InterPro" id="IPR006564">
    <property type="entry name" value="Znf_PMZ"/>
</dbReference>
<dbReference type="OrthoDB" id="1627963at2759"/>
<evidence type="ECO:0000259" key="6">
    <source>
        <dbReference type="PROSITE" id="PS50966"/>
    </source>
</evidence>
<evidence type="ECO:0000256" key="5">
    <source>
        <dbReference type="SAM" id="MobiDB-lite"/>
    </source>
</evidence>
<dbReference type="Pfam" id="PF03108">
    <property type="entry name" value="DBD_Tnp_Mut"/>
    <property type="match status" value="1"/>
</dbReference>
<keyword evidence="8" id="KW-1185">Reference proteome</keyword>
<feature type="region of interest" description="Disordered" evidence="5">
    <location>
        <begin position="580"/>
        <end position="617"/>
    </location>
</feature>
<dbReference type="PROSITE" id="PS50966">
    <property type="entry name" value="ZF_SWIM"/>
    <property type="match status" value="1"/>
</dbReference>
<dbReference type="PANTHER" id="PTHR31973:SF166">
    <property type="entry name" value="OS10G0104700 PROTEIN"/>
    <property type="match status" value="1"/>
</dbReference>
<proteinExistence type="predicted"/>
<evidence type="ECO:0000313" key="8">
    <source>
        <dbReference type="Proteomes" id="UP000626092"/>
    </source>
</evidence>
<evidence type="ECO:0000256" key="2">
    <source>
        <dbReference type="ARBA" id="ARBA00022771"/>
    </source>
</evidence>
<protein>
    <recommendedName>
        <fullName evidence="6">SWIM-type domain-containing protein</fullName>
    </recommendedName>
</protein>
<evidence type="ECO:0000256" key="1">
    <source>
        <dbReference type="ARBA" id="ARBA00022723"/>
    </source>
</evidence>
<reference evidence="7" key="1">
    <citation type="submission" date="2019-11" db="EMBL/GenBank/DDBJ databases">
        <authorList>
            <person name="Liu Y."/>
            <person name="Hou J."/>
            <person name="Li T.-Q."/>
            <person name="Guan C.-H."/>
            <person name="Wu X."/>
            <person name="Wu H.-Z."/>
            <person name="Ling F."/>
            <person name="Zhang R."/>
            <person name="Shi X.-G."/>
            <person name="Ren J.-P."/>
            <person name="Chen E.-F."/>
            <person name="Sun J.-M."/>
        </authorList>
    </citation>
    <scope>NUCLEOTIDE SEQUENCE</scope>
    <source>
        <strain evidence="7">Adult_tree_wgs_1</strain>
        <tissue evidence="7">Leaves</tissue>
    </source>
</reference>
<comment type="caution">
    <text evidence="7">The sequence shown here is derived from an EMBL/GenBank/DDBJ whole genome shotgun (WGS) entry which is preliminary data.</text>
</comment>
<dbReference type="PANTHER" id="PTHR31973">
    <property type="entry name" value="POLYPROTEIN, PUTATIVE-RELATED"/>
    <property type="match status" value="1"/>
</dbReference>
<dbReference type="AlphaFoldDB" id="A0A834H8R2"/>
<keyword evidence="3" id="KW-0862">Zinc</keyword>
<sequence length="628" mass="70914">MNTRSTVAVADGMVVVGAVSLCCSNMVYTFAMEGGLILACRYNEKFAAIMINRGMNFGQVVHKICNKWSDLDPESIMLSYSLIGSENIVLDNDEDLGALFGIVQTAGIEDIEVLVRDATQELGMGEGRTGANINSLGSIGPMGSQSVGSGVGTQVEACDMVIPSFFTHEKRVLKSAQWAEGITNVGQRFEGGVSQFRQVLRKYAVERGIEYVMAKNDKERVTAQCKYKVEGPCKWEVHGRVCKANGFFFIRRLNIFHDCGHVLRTPKNPRATSELIGSLVVEDVRAKSKKRPVDVVTDMKKDYGLDVYFRYVMLLSIQKITRTGLLEAVRMVFPNSCHGYCLFHLKWNLRHHLRGTQLGFKAYLVNLMLRCAYAPTRELFYDNMRNLIAYGGNRVSGFLSNLQPQHWANAFFPGQRYGEMYSHVAESFNSWIEEERYLPIKPLVDAIRVKVMNLIVERREIASKWAGKICPQMDKRLTDRFYDSRTWVVSESGYGVFEVHAQPTVTVDIGNCSCSCKQWQQDGFPCCHAVGTITSSGKYLVDYVDPYYYSQTFRDSYSYSISPIPTVWMPQRPIDEDVVLPPLSKKPPGRPKKKRIPSRGEPTEQIKCGRSHKFGNHNRKTCKEAMYG</sequence>
<accession>A0A834H8R2</accession>
<organism evidence="7 8">
    <name type="scientific">Rhododendron simsii</name>
    <name type="common">Sims's rhododendron</name>
    <dbReference type="NCBI Taxonomy" id="118357"/>
    <lineage>
        <taxon>Eukaryota</taxon>
        <taxon>Viridiplantae</taxon>
        <taxon>Streptophyta</taxon>
        <taxon>Embryophyta</taxon>
        <taxon>Tracheophyta</taxon>
        <taxon>Spermatophyta</taxon>
        <taxon>Magnoliopsida</taxon>
        <taxon>eudicotyledons</taxon>
        <taxon>Gunneridae</taxon>
        <taxon>Pentapetalae</taxon>
        <taxon>asterids</taxon>
        <taxon>Ericales</taxon>
        <taxon>Ericaceae</taxon>
        <taxon>Ericoideae</taxon>
        <taxon>Rhodoreae</taxon>
        <taxon>Rhododendron</taxon>
    </lineage>
</organism>
<feature type="compositionally biased region" description="Basic residues" evidence="5">
    <location>
        <begin position="587"/>
        <end position="597"/>
    </location>
</feature>
<evidence type="ECO:0000256" key="4">
    <source>
        <dbReference type="PROSITE-ProRule" id="PRU00325"/>
    </source>
</evidence>
<dbReference type="GO" id="GO:0008270">
    <property type="term" value="F:zinc ion binding"/>
    <property type="evidence" value="ECO:0007669"/>
    <property type="project" value="UniProtKB-KW"/>
</dbReference>
<dbReference type="SMART" id="SM00575">
    <property type="entry name" value="ZnF_PMZ"/>
    <property type="match status" value="1"/>
</dbReference>
<dbReference type="Pfam" id="PF04434">
    <property type="entry name" value="SWIM"/>
    <property type="match status" value="1"/>
</dbReference>
<name>A0A834H8R2_RHOSS</name>
<feature type="domain" description="SWIM-type" evidence="6">
    <location>
        <begin position="505"/>
        <end position="537"/>
    </location>
</feature>
<dbReference type="Proteomes" id="UP000626092">
    <property type="component" value="Unassembled WGS sequence"/>
</dbReference>
<keyword evidence="1" id="KW-0479">Metal-binding</keyword>
<evidence type="ECO:0000313" key="7">
    <source>
        <dbReference type="EMBL" id="KAF7148772.1"/>
    </source>
</evidence>
<keyword evidence="2 4" id="KW-0863">Zinc-finger</keyword>
<dbReference type="InterPro" id="IPR007527">
    <property type="entry name" value="Znf_SWIM"/>
</dbReference>
<dbReference type="EMBL" id="WJXA01000003">
    <property type="protein sequence ID" value="KAF7148772.1"/>
    <property type="molecule type" value="Genomic_DNA"/>
</dbReference>
<dbReference type="InterPro" id="IPR004332">
    <property type="entry name" value="Transposase_MuDR"/>
</dbReference>
<evidence type="ECO:0000256" key="3">
    <source>
        <dbReference type="ARBA" id="ARBA00022833"/>
    </source>
</evidence>